<evidence type="ECO:0000313" key="3">
    <source>
        <dbReference type="EMBL" id="XBH17505.1"/>
    </source>
</evidence>
<dbReference type="EMBL" id="CP121196">
    <property type="protein sequence ID" value="XBH17505.1"/>
    <property type="molecule type" value="Genomic_DNA"/>
</dbReference>
<dbReference type="Pfam" id="PF21027">
    <property type="entry name" value="Sde0182_C"/>
    <property type="match status" value="1"/>
</dbReference>
<organism evidence="3">
    <name type="scientific">Telmatobacter sp. DSM 110680</name>
    <dbReference type="NCBI Taxonomy" id="3036704"/>
    <lineage>
        <taxon>Bacteria</taxon>
        <taxon>Pseudomonadati</taxon>
        <taxon>Acidobacteriota</taxon>
        <taxon>Terriglobia</taxon>
        <taxon>Terriglobales</taxon>
        <taxon>Acidobacteriaceae</taxon>
        <taxon>Telmatobacter</taxon>
    </lineage>
</organism>
<name>A0AAU7DJJ9_9BACT</name>
<dbReference type="AlphaFoldDB" id="A0AAU7DJJ9"/>
<gene>
    <name evidence="3" type="ORF">P8935_23435</name>
</gene>
<reference evidence="3" key="1">
    <citation type="submission" date="2023-03" db="EMBL/GenBank/DDBJ databases">
        <title>Edaphobacter sp.</title>
        <authorList>
            <person name="Huber K.J."/>
            <person name="Papendorf J."/>
            <person name="Pilke C."/>
            <person name="Bunk B."/>
            <person name="Sproeer C."/>
            <person name="Pester M."/>
        </authorList>
    </citation>
    <scope>NUCLEOTIDE SEQUENCE</scope>
    <source>
        <strain evidence="3">DSM 110680</strain>
    </source>
</reference>
<dbReference type="Gene3D" id="3.90.245.10">
    <property type="entry name" value="Ribonucleoside hydrolase-like"/>
    <property type="match status" value="1"/>
</dbReference>
<dbReference type="Gene3D" id="2.60.40.10">
    <property type="entry name" value="Immunoglobulins"/>
    <property type="match status" value="1"/>
</dbReference>
<dbReference type="RefSeq" id="WP_348262730.1">
    <property type="nucleotide sequence ID" value="NZ_CP121196.1"/>
</dbReference>
<dbReference type="InterPro" id="IPR011483">
    <property type="entry name" value="Sde182_NH-like"/>
</dbReference>
<evidence type="ECO:0000259" key="2">
    <source>
        <dbReference type="Pfam" id="PF21027"/>
    </source>
</evidence>
<dbReference type="GO" id="GO:0016799">
    <property type="term" value="F:hydrolase activity, hydrolyzing N-glycosyl compounds"/>
    <property type="evidence" value="ECO:0007669"/>
    <property type="project" value="InterPro"/>
</dbReference>
<dbReference type="InterPro" id="IPR048527">
    <property type="entry name" value="Sde182_C"/>
</dbReference>
<feature type="domain" description="Cellulose-binding Sde182 nucleoside hydrolase-like" evidence="1">
    <location>
        <begin position="55"/>
        <end position="322"/>
    </location>
</feature>
<accession>A0AAU7DJJ9</accession>
<dbReference type="InterPro" id="IPR036452">
    <property type="entry name" value="Ribo_hydro-like"/>
</dbReference>
<feature type="domain" description="Cellulose-binding Sde182 C-terminal" evidence="2">
    <location>
        <begin position="417"/>
        <end position="511"/>
    </location>
</feature>
<sequence length="523" mass="57046">MAENNLSGYSKEVCIVMNFFPRAGLLTLLALVSSWSLNGQALLLAHVDSFAGKPRVVVISDIGNEPDDQMSFVRFLLYSNEFDVEAMIATTSTWQKAKTHAETMHELIAAYGEVRSNLLLHAKGWPEAADLDARVFPGQTAYGMSAVGSGKSSEGSKAIVKALERDDARPLWICIWGGAGTLAQALEDLTASHTAAESAKLVARLRIYSISDQDDAGPVIRKTYPDLFYIVSPSTPTSGEYAAATWTGISGDRYYRNAEGADSATVTNEWLETNIRSKGSLGKKYPKFMFIMEGDTPSFLGLIDNGLNAFRRPDWGGWGGRYVYRQPYGETHPIWTQGGDEFARVDSRDTVMGIDGKEHVSDQATIWRWREAFQNDFAARMTWTVADYAHANHNPVAVVNGQGGTAPLEMEVRVGQTITLDGGGSSDPDGQKLQFHWFHYDEAGLADGNLATLTLTGSDTSQLTVRADGACRPLWLPLIPCKGDGIAHVILAVTDDGSPQLTSYRRIILHVRAAAKDKGPTNQ</sequence>
<evidence type="ECO:0000259" key="1">
    <source>
        <dbReference type="Pfam" id="PF07632"/>
    </source>
</evidence>
<protein>
    <submittedName>
        <fullName evidence="3">DUF1593 domain-containing protein</fullName>
    </submittedName>
</protein>
<proteinExistence type="predicted"/>
<dbReference type="Pfam" id="PF07632">
    <property type="entry name" value="Sde182_NH-like"/>
    <property type="match status" value="1"/>
</dbReference>
<dbReference type="InterPro" id="IPR013783">
    <property type="entry name" value="Ig-like_fold"/>
</dbReference>